<dbReference type="InterPro" id="IPR029063">
    <property type="entry name" value="SAM-dependent_MTases_sf"/>
</dbReference>
<proteinExistence type="inferred from homology"/>
<comment type="similarity">
    <text evidence="1">Belongs to the methyltransferase superfamily.</text>
</comment>
<dbReference type="PANTHER" id="PTHR44942:SF4">
    <property type="entry name" value="METHYLTRANSFERASE TYPE 11 DOMAIN-CONTAINING PROTEIN"/>
    <property type="match status" value="1"/>
</dbReference>
<feature type="domain" description="Methyltransferase type 11" evidence="4">
    <location>
        <begin position="54"/>
        <end position="143"/>
    </location>
</feature>
<evidence type="ECO:0000313" key="5">
    <source>
        <dbReference type="EMBL" id="ANN14718.1"/>
    </source>
</evidence>
<dbReference type="Pfam" id="PF08241">
    <property type="entry name" value="Methyltransf_11"/>
    <property type="match status" value="1"/>
</dbReference>
<keyword evidence="6" id="KW-1185">Reference proteome</keyword>
<evidence type="ECO:0000256" key="2">
    <source>
        <dbReference type="ARBA" id="ARBA00022603"/>
    </source>
</evidence>
<dbReference type="AlphaFoldDB" id="A0A193BR92"/>
<dbReference type="EMBL" id="CP016174">
    <property type="protein sequence ID" value="ANN14718.1"/>
    <property type="molecule type" value="Genomic_DNA"/>
</dbReference>
<name>A0A193BR92_AMYOR</name>
<keyword evidence="3 5" id="KW-0808">Transferase</keyword>
<keyword evidence="2 5" id="KW-0489">Methyltransferase</keyword>
<dbReference type="GO" id="GO:0000179">
    <property type="term" value="F:rRNA (adenine-N6,N6-)-dimethyltransferase activity"/>
    <property type="evidence" value="ECO:0007669"/>
    <property type="project" value="InterPro"/>
</dbReference>
<dbReference type="PANTHER" id="PTHR44942">
    <property type="entry name" value="METHYLTRANSF_11 DOMAIN-CONTAINING PROTEIN"/>
    <property type="match status" value="1"/>
</dbReference>
<protein>
    <submittedName>
        <fullName evidence="5">Methyltransferase type 11</fullName>
    </submittedName>
</protein>
<dbReference type="SUPFAM" id="SSF53335">
    <property type="entry name" value="S-adenosyl-L-methionine-dependent methyltransferases"/>
    <property type="match status" value="1"/>
</dbReference>
<dbReference type="CDD" id="cd02440">
    <property type="entry name" value="AdoMet_MTases"/>
    <property type="match status" value="1"/>
</dbReference>
<dbReference type="Gene3D" id="3.40.50.150">
    <property type="entry name" value="Vaccinia Virus protein VP39"/>
    <property type="match status" value="1"/>
</dbReference>
<evidence type="ECO:0000313" key="6">
    <source>
        <dbReference type="Proteomes" id="UP000093695"/>
    </source>
</evidence>
<organism evidence="5 6">
    <name type="scientific">Amycolatopsis orientalis</name>
    <name type="common">Nocardia orientalis</name>
    <dbReference type="NCBI Taxonomy" id="31958"/>
    <lineage>
        <taxon>Bacteria</taxon>
        <taxon>Bacillati</taxon>
        <taxon>Actinomycetota</taxon>
        <taxon>Actinomycetes</taxon>
        <taxon>Pseudonocardiales</taxon>
        <taxon>Pseudonocardiaceae</taxon>
        <taxon>Amycolatopsis</taxon>
    </lineage>
</organism>
<sequence length="258" mass="28202">MNSSTPGIEPELHARRAASFGAKAAAYAAHRPDYPEKALAWGLAGANRPPERVLDLGAGTGKVSEGLVALGVTVTAVEPDAQMLEELAKALPSVTPLIGTAERIPLADESVDAVVIGQAFHWFDLDLAYPEIARVLRPGGVVAALWNHDDESTGWLAEFNSLIKSSMSRRWLSDYESLPEHEAFEPFEKETFDHKQPRTAESLVETIATHSHLLVAPEAERAAKLRAAREFLDRNPETASGEFDLPLTTTVFRTRRRS</sequence>
<dbReference type="InterPro" id="IPR051052">
    <property type="entry name" value="Diverse_substrate_MTase"/>
</dbReference>
<accession>A0A193BR92</accession>
<dbReference type="RefSeq" id="WP_044853731.1">
    <property type="nucleotide sequence ID" value="NZ_CP016174.1"/>
</dbReference>
<dbReference type="InterPro" id="IPR020596">
    <property type="entry name" value="rRNA_Ade_Mease_Trfase_CS"/>
</dbReference>
<dbReference type="Proteomes" id="UP000093695">
    <property type="component" value="Chromosome"/>
</dbReference>
<evidence type="ECO:0000256" key="1">
    <source>
        <dbReference type="ARBA" id="ARBA00008361"/>
    </source>
</evidence>
<evidence type="ECO:0000256" key="3">
    <source>
        <dbReference type="ARBA" id="ARBA00022679"/>
    </source>
</evidence>
<gene>
    <name evidence="5" type="ORF">SD37_02980</name>
</gene>
<reference evidence="5 6" key="1">
    <citation type="journal article" date="2015" name="Genome Announc.">
        <title>Draft Genome Sequence of Norvancomycin-Producing Strain Amycolatopsis orientalis CPCC200066.</title>
        <authorList>
            <person name="Lei X."/>
            <person name="Yuan F."/>
            <person name="Shi Y."/>
            <person name="Li X."/>
            <person name="Wang L."/>
            <person name="Hong B."/>
        </authorList>
    </citation>
    <scope>NUCLEOTIDE SEQUENCE [LARGE SCALE GENOMIC DNA]</scope>
    <source>
        <strain evidence="5 6">B-37</strain>
    </source>
</reference>
<evidence type="ECO:0000259" key="4">
    <source>
        <dbReference type="Pfam" id="PF08241"/>
    </source>
</evidence>
<dbReference type="KEGG" id="aori:SD37_02980"/>
<dbReference type="eggNOG" id="COG2226">
    <property type="taxonomic scope" value="Bacteria"/>
</dbReference>
<dbReference type="STRING" id="31958.SD37_02980"/>
<dbReference type="PROSITE" id="PS01131">
    <property type="entry name" value="RRNA_A_DIMETH"/>
    <property type="match status" value="1"/>
</dbReference>
<dbReference type="InterPro" id="IPR013216">
    <property type="entry name" value="Methyltransf_11"/>
</dbReference>